<reference evidence="3" key="1">
    <citation type="journal article" date="2019" name="Int. J. Syst. Evol. Microbiol.">
        <title>The Global Catalogue of Microorganisms (GCM) 10K type strain sequencing project: providing services to taxonomists for standard genome sequencing and annotation.</title>
        <authorList>
            <consortium name="The Broad Institute Genomics Platform"/>
            <consortium name="The Broad Institute Genome Sequencing Center for Infectious Disease"/>
            <person name="Wu L."/>
            <person name="Ma J."/>
        </authorList>
    </citation>
    <scope>NUCLEOTIDE SEQUENCE [LARGE SCALE GENOMIC DNA]</scope>
    <source>
        <strain evidence="3">NBRC 108723</strain>
    </source>
</reference>
<protein>
    <submittedName>
        <fullName evidence="2">Uncharacterized protein</fullName>
    </submittedName>
</protein>
<keyword evidence="3" id="KW-1185">Reference proteome</keyword>
<feature type="compositionally biased region" description="Polar residues" evidence="1">
    <location>
        <begin position="8"/>
        <end position="22"/>
    </location>
</feature>
<dbReference type="Proteomes" id="UP001157138">
    <property type="component" value="Unassembled WGS sequence"/>
</dbReference>
<accession>A0ABQ6F354</accession>
<sequence length="454" mass="50112">MHEIKSSHGVTNSSVASTNAPSDAQYGEVTGVTTSNSRMSSLPPQQEIRVSSTGPESIPKVLGSGPLKASEDNRVDALAARNGYHRMMFQYHGCEQSEVQNTQPKTDQNSMNSTAILNTGVTLGSQDERQRQPMLDILSQATGVDIGKNKSKPIPQTIHRFWSGGAMSQEAMHVLLESTEKSKGSEFKHSIWHSSSLEKELMQRGVLPEEEFDKRDTQREILLANGYEICDIDTLFKPDPKQSVFDRLINRPLPNPEPGVLSKSELNNMVRKACDHLQKGGSDKWDGIKHFSDISRLIYLKEKGGHHFDVDFGLGNMSFEQSYYHNDEDGTVPLLGAITAVSRDPINEHLQVVHPSNKQNLTDQSYLSSVSMVARRAVEMSVMLNGIIATSAQNPNFIKGIELLRPDIASKNGELPTGMMANRVLIGENAKGSAYTVPPYLIDIEHITAESDSR</sequence>
<dbReference type="SUPFAM" id="SSF53448">
    <property type="entry name" value="Nucleotide-diphospho-sugar transferases"/>
    <property type="match status" value="1"/>
</dbReference>
<proteinExistence type="predicted"/>
<evidence type="ECO:0000313" key="2">
    <source>
        <dbReference type="EMBL" id="GLT19626.1"/>
    </source>
</evidence>
<dbReference type="Gene3D" id="3.90.550.20">
    <property type="match status" value="1"/>
</dbReference>
<organism evidence="2 3">
    <name type="scientific">Vibrio zhanjiangensis</name>
    <dbReference type="NCBI Taxonomy" id="1046128"/>
    <lineage>
        <taxon>Bacteria</taxon>
        <taxon>Pseudomonadati</taxon>
        <taxon>Pseudomonadota</taxon>
        <taxon>Gammaproteobacteria</taxon>
        <taxon>Vibrionales</taxon>
        <taxon>Vibrionaceae</taxon>
        <taxon>Vibrio</taxon>
    </lineage>
</organism>
<name>A0ABQ6F354_9VIBR</name>
<feature type="region of interest" description="Disordered" evidence="1">
    <location>
        <begin position="1"/>
        <end position="69"/>
    </location>
</feature>
<dbReference type="RefSeq" id="WP_284193476.1">
    <property type="nucleotide sequence ID" value="NZ_BSPW01000079.1"/>
</dbReference>
<evidence type="ECO:0000313" key="3">
    <source>
        <dbReference type="Proteomes" id="UP001157138"/>
    </source>
</evidence>
<dbReference type="InterPro" id="IPR029044">
    <property type="entry name" value="Nucleotide-diphossugar_trans"/>
</dbReference>
<gene>
    <name evidence="2" type="ORF">GCM10007938_34080</name>
</gene>
<evidence type="ECO:0000256" key="1">
    <source>
        <dbReference type="SAM" id="MobiDB-lite"/>
    </source>
</evidence>
<dbReference type="EMBL" id="BSPW01000079">
    <property type="protein sequence ID" value="GLT19626.1"/>
    <property type="molecule type" value="Genomic_DNA"/>
</dbReference>
<comment type="caution">
    <text evidence="2">The sequence shown here is derived from an EMBL/GenBank/DDBJ whole genome shotgun (WGS) entry which is preliminary data.</text>
</comment>
<feature type="compositionally biased region" description="Polar residues" evidence="1">
    <location>
        <begin position="31"/>
        <end position="55"/>
    </location>
</feature>